<dbReference type="Pfam" id="PF12229">
    <property type="entry name" value="PG_binding_4"/>
    <property type="match status" value="1"/>
</dbReference>
<dbReference type="PANTHER" id="PTHR35788">
    <property type="entry name" value="EXPORTED PROTEIN-RELATED"/>
    <property type="match status" value="1"/>
</dbReference>
<dbReference type="Proteomes" id="UP000215224">
    <property type="component" value="Chromosome"/>
</dbReference>
<dbReference type="EMBL" id="CP018866">
    <property type="protein sequence ID" value="AST90689.1"/>
    <property type="molecule type" value="Genomic_DNA"/>
</dbReference>
<evidence type="ECO:0000313" key="3">
    <source>
        <dbReference type="Proteomes" id="UP000215224"/>
    </source>
</evidence>
<dbReference type="Pfam" id="PF04294">
    <property type="entry name" value="VanW"/>
    <property type="match status" value="1"/>
</dbReference>
<dbReference type="AlphaFoldDB" id="A0A223KMF4"/>
<evidence type="ECO:0000259" key="1">
    <source>
        <dbReference type="Pfam" id="PF12229"/>
    </source>
</evidence>
<evidence type="ECO:0000313" key="2">
    <source>
        <dbReference type="EMBL" id="AST90689.1"/>
    </source>
</evidence>
<sequence length="285" mass="32097">MIVFCLSFLLAFTQPVEVQNDLTVKEDGETISVINRDDFLIPNPGFPIIDSEQTNGWLEKIEESIYKPAKNAYIGEDGQIVPEEAGKKLNKQAFLEKFYAYLFGKGRSTIEVPTLTVYPKVDSELLSQVRVKRIGQYVTFFNAYNLSRSHNIFLSASAIDNHVVFPNETFSFNETVGKRTIERGYLLAPIIVRGELSEGVGGGICQVSSTLFNAVDNAGLKIVERYSHSRRVPYVPPGRDATVSWYGPDFRFQNQYNQPILIRAKGYRGSVIVTLYSSEDINIEK</sequence>
<dbReference type="InterPro" id="IPR052913">
    <property type="entry name" value="Glycopeptide_resist_protein"/>
</dbReference>
<reference evidence="2 3" key="1">
    <citation type="submission" date="2016-12" db="EMBL/GenBank/DDBJ databases">
        <title>The whole genome sequencing and assembly of Bacillus cohnii DSM 6307T strain.</title>
        <authorList>
            <person name="Lee Y.-J."/>
            <person name="Yi H."/>
            <person name="Bahn Y.-S."/>
            <person name="Kim J.F."/>
            <person name="Lee D.-W."/>
        </authorList>
    </citation>
    <scope>NUCLEOTIDE SEQUENCE [LARGE SCALE GENOMIC DNA]</scope>
    <source>
        <strain evidence="2 3">DSM 6307</strain>
    </source>
</reference>
<keyword evidence="3" id="KW-1185">Reference proteome</keyword>
<proteinExistence type="predicted"/>
<dbReference type="InterPro" id="IPR022029">
    <property type="entry name" value="YoaR-like_PG-bd"/>
</dbReference>
<organism evidence="2 3">
    <name type="scientific">Sutcliffiella cohnii</name>
    <dbReference type="NCBI Taxonomy" id="33932"/>
    <lineage>
        <taxon>Bacteria</taxon>
        <taxon>Bacillati</taxon>
        <taxon>Bacillota</taxon>
        <taxon>Bacilli</taxon>
        <taxon>Bacillales</taxon>
        <taxon>Bacillaceae</taxon>
        <taxon>Sutcliffiella</taxon>
    </lineage>
</organism>
<dbReference type="PANTHER" id="PTHR35788:SF1">
    <property type="entry name" value="EXPORTED PROTEIN"/>
    <property type="match status" value="1"/>
</dbReference>
<gene>
    <name evidence="2" type="ORF">BC6307_05020</name>
</gene>
<dbReference type="STRING" id="1314751.GCA_001591425_01678"/>
<feature type="domain" description="YoaR-like putative peptidoglycan binding" evidence="1">
    <location>
        <begin position="49"/>
        <end position="109"/>
    </location>
</feature>
<name>A0A223KMF4_9BACI</name>
<accession>A0A223KMF4</accession>
<dbReference type="KEGG" id="bcoh:BC6307_05020"/>
<dbReference type="RefSeq" id="WP_066414621.1">
    <property type="nucleotide sequence ID" value="NZ_CP018866.1"/>
</dbReference>
<protein>
    <recommendedName>
        <fullName evidence="1">YoaR-like putative peptidoglycan binding domain-containing protein</fullName>
    </recommendedName>
</protein>
<dbReference type="InterPro" id="IPR007391">
    <property type="entry name" value="Vancomycin_resist_VanW"/>
</dbReference>